<dbReference type="Pfam" id="PF00171">
    <property type="entry name" value="Aldedh"/>
    <property type="match status" value="1"/>
</dbReference>
<dbReference type="InterPro" id="IPR016163">
    <property type="entry name" value="Ald_DH_C"/>
</dbReference>
<feature type="domain" description="Aldehyde dehydrogenase" evidence="4">
    <location>
        <begin position="5"/>
        <end position="170"/>
    </location>
</feature>
<dbReference type="PANTHER" id="PTHR43521:SF1">
    <property type="entry name" value="ALPHA-AMINOADIPIC SEMIALDEHYDE DEHYDROGENASE"/>
    <property type="match status" value="1"/>
</dbReference>
<evidence type="ECO:0000313" key="6">
    <source>
        <dbReference type="Proteomes" id="UP000807716"/>
    </source>
</evidence>
<sequence>MSAKLHEKIYDQFLEKLIKAYKSVRIGDPLEAGTLCGPLHTKQAVEQYRQGIEAVKAQGGKILVGGKVFVEPTVTSIAPDAAVVQNEIFVPILHTMKVKSLEEAIEINNSVKQGLSSSLFTRNPSHLFKWVGPSGSDCGIANIGCAFGGEKETGGGGESGSDLWKQYMRHSTCVINYTGELPLA</sequence>
<keyword evidence="6" id="KW-1185">Reference proteome</keyword>
<keyword evidence="3" id="KW-0520">NAD</keyword>
<dbReference type="EMBL" id="JAAAJB010000392">
    <property type="protein sequence ID" value="KAG0256788.1"/>
    <property type="molecule type" value="Genomic_DNA"/>
</dbReference>
<proteinExistence type="inferred from homology"/>
<keyword evidence="2" id="KW-0560">Oxidoreductase</keyword>
<organism evidence="5 6">
    <name type="scientific">Actinomortierella ambigua</name>
    <dbReference type="NCBI Taxonomy" id="1343610"/>
    <lineage>
        <taxon>Eukaryota</taxon>
        <taxon>Fungi</taxon>
        <taxon>Fungi incertae sedis</taxon>
        <taxon>Mucoromycota</taxon>
        <taxon>Mortierellomycotina</taxon>
        <taxon>Mortierellomycetes</taxon>
        <taxon>Mortierellales</taxon>
        <taxon>Mortierellaceae</taxon>
        <taxon>Actinomortierella</taxon>
    </lineage>
</organism>
<evidence type="ECO:0000256" key="2">
    <source>
        <dbReference type="ARBA" id="ARBA00023002"/>
    </source>
</evidence>
<name>A0A9P6Q209_9FUNG</name>
<accession>A0A9P6Q209</accession>
<dbReference type="Proteomes" id="UP000807716">
    <property type="component" value="Unassembled WGS sequence"/>
</dbReference>
<dbReference type="PANTHER" id="PTHR43521">
    <property type="entry name" value="ALPHA-AMINOADIPIC SEMIALDEHYDE DEHYDROGENASE"/>
    <property type="match status" value="1"/>
</dbReference>
<dbReference type="Gene3D" id="3.40.605.10">
    <property type="entry name" value="Aldehyde Dehydrogenase, Chain A, domain 1"/>
    <property type="match status" value="1"/>
</dbReference>
<comment type="similarity">
    <text evidence="1">Belongs to the aldehyde dehydrogenase family.</text>
</comment>
<gene>
    <name evidence="5" type="primary">ALDH7B4</name>
    <name evidence="5" type="ORF">DFQ27_005493</name>
</gene>
<evidence type="ECO:0000259" key="4">
    <source>
        <dbReference type="Pfam" id="PF00171"/>
    </source>
</evidence>
<dbReference type="AlphaFoldDB" id="A0A9P6Q209"/>
<dbReference type="Gene3D" id="3.40.309.10">
    <property type="entry name" value="Aldehyde Dehydrogenase, Chain A, domain 2"/>
    <property type="match status" value="1"/>
</dbReference>
<dbReference type="OrthoDB" id="310895at2759"/>
<protein>
    <submittedName>
        <fullName evidence="5">Aldehyde dehydrogenase 7 member B4</fullName>
    </submittedName>
</protein>
<dbReference type="InterPro" id="IPR044638">
    <property type="entry name" value="ALDH7A1-like"/>
</dbReference>
<evidence type="ECO:0000256" key="1">
    <source>
        <dbReference type="ARBA" id="ARBA00009986"/>
    </source>
</evidence>
<dbReference type="InterPro" id="IPR015590">
    <property type="entry name" value="Aldehyde_DH_dom"/>
</dbReference>
<evidence type="ECO:0000256" key="3">
    <source>
        <dbReference type="ARBA" id="ARBA00023027"/>
    </source>
</evidence>
<dbReference type="GO" id="GO:0004029">
    <property type="term" value="F:aldehyde dehydrogenase (NAD+) activity"/>
    <property type="evidence" value="ECO:0007669"/>
    <property type="project" value="InterPro"/>
</dbReference>
<reference evidence="5" key="1">
    <citation type="journal article" date="2020" name="Fungal Divers.">
        <title>Resolving the Mortierellaceae phylogeny through synthesis of multi-gene phylogenetics and phylogenomics.</title>
        <authorList>
            <person name="Vandepol N."/>
            <person name="Liber J."/>
            <person name="Desiro A."/>
            <person name="Na H."/>
            <person name="Kennedy M."/>
            <person name="Barry K."/>
            <person name="Grigoriev I.V."/>
            <person name="Miller A.N."/>
            <person name="O'Donnell K."/>
            <person name="Stajich J.E."/>
            <person name="Bonito G."/>
        </authorList>
    </citation>
    <scope>NUCLEOTIDE SEQUENCE</scope>
    <source>
        <strain evidence="5">BC1065</strain>
    </source>
</reference>
<dbReference type="InterPro" id="IPR016162">
    <property type="entry name" value="Ald_DH_N"/>
</dbReference>
<dbReference type="InterPro" id="IPR016161">
    <property type="entry name" value="Ald_DH/histidinol_DH"/>
</dbReference>
<comment type="caution">
    <text evidence="5">The sequence shown here is derived from an EMBL/GenBank/DDBJ whole genome shotgun (WGS) entry which is preliminary data.</text>
</comment>
<dbReference type="SUPFAM" id="SSF53720">
    <property type="entry name" value="ALDH-like"/>
    <property type="match status" value="1"/>
</dbReference>
<evidence type="ECO:0000313" key="5">
    <source>
        <dbReference type="EMBL" id="KAG0256788.1"/>
    </source>
</evidence>